<evidence type="ECO:0000256" key="2">
    <source>
        <dbReference type="PROSITE-ProRule" id="PRU00335"/>
    </source>
</evidence>
<dbReference type="Pfam" id="PF00440">
    <property type="entry name" value="TetR_N"/>
    <property type="match status" value="1"/>
</dbReference>
<proteinExistence type="predicted"/>
<protein>
    <submittedName>
        <fullName evidence="4">TetR/AcrR family transcriptional regulator</fullName>
    </submittedName>
</protein>
<dbReference type="Proteomes" id="UP000824189">
    <property type="component" value="Unassembled WGS sequence"/>
</dbReference>
<dbReference type="PROSITE" id="PS50977">
    <property type="entry name" value="HTH_TETR_2"/>
    <property type="match status" value="1"/>
</dbReference>
<keyword evidence="1 2" id="KW-0238">DNA-binding</keyword>
<evidence type="ECO:0000256" key="1">
    <source>
        <dbReference type="ARBA" id="ARBA00023125"/>
    </source>
</evidence>
<feature type="DNA-binding region" description="H-T-H motif" evidence="2">
    <location>
        <begin position="40"/>
        <end position="59"/>
    </location>
</feature>
<gene>
    <name evidence="4" type="ORF">H9867_09590</name>
</gene>
<dbReference type="AlphaFoldDB" id="A0A9D1S031"/>
<dbReference type="SUPFAM" id="SSF46689">
    <property type="entry name" value="Homeodomain-like"/>
    <property type="match status" value="1"/>
</dbReference>
<dbReference type="PANTHER" id="PTHR43479:SF11">
    <property type="entry name" value="ACREF_ENVCD OPERON REPRESSOR-RELATED"/>
    <property type="match status" value="1"/>
</dbReference>
<dbReference type="InterPro" id="IPR050624">
    <property type="entry name" value="HTH-type_Tx_Regulator"/>
</dbReference>
<dbReference type="Gene3D" id="1.10.357.10">
    <property type="entry name" value="Tetracycline Repressor, domain 2"/>
    <property type="match status" value="1"/>
</dbReference>
<dbReference type="InterPro" id="IPR001647">
    <property type="entry name" value="HTH_TetR"/>
</dbReference>
<name>A0A9D1S031_9CORY</name>
<comment type="caution">
    <text evidence="4">The sequence shown here is derived from an EMBL/GenBank/DDBJ whole genome shotgun (WGS) entry which is preliminary data.</text>
</comment>
<reference evidence="4" key="1">
    <citation type="journal article" date="2021" name="PeerJ">
        <title>Extensive microbial diversity within the chicken gut microbiome revealed by metagenomics and culture.</title>
        <authorList>
            <person name="Gilroy R."/>
            <person name="Ravi A."/>
            <person name="Getino M."/>
            <person name="Pursley I."/>
            <person name="Horton D.L."/>
            <person name="Alikhan N.F."/>
            <person name="Baker D."/>
            <person name="Gharbi K."/>
            <person name="Hall N."/>
            <person name="Watson M."/>
            <person name="Adriaenssens E.M."/>
            <person name="Foster-Nyarko E."/>
            <person name="Jarju S."/>
            <person name="Secka A."/>
            <person name="Antonio M."/>
            <person name="Oren A."/>
            <person name="Chaudhuri R.R."/>
            <person name="La Ragione R."/>
            <person name="Hildebrand F."/>
            <person name="Pallen M.J."/>
        </authorList>
    </citation>
    <scope>NUCLEOTIDE SEQUENCE</scope>
    <source>
        <strain evidence="4">4376</strain>
    </source>
</reference>
<organism evidence="4 5">
    <name type="scientific">Candidatus Corynebacterium gallistercoris</name>
    <dbReference type="NCBI Taxonomy" id="2838530"/>
    <lineage>
        <taxon>Bacteria</taxon>
        <taxon>Bacillati</taxon>
        <taxon>Actinomycetota</taxon>
        <taxon>Actinomycetes</taxon>
        <taxon>Mycobacteriales</taxon>
        <taxon>Corynebacteriaceae</taxon>
        <taxon>Corynebacterium</taxon>
    </lineage>
</organism>
<evidence type="ECO:0000313" key="5">
    <source>
        <dbReference type="Proteomes" id="UP000824189"/>
    </source>
</evidence>
<dbReference type="EMBL" id="DXFZ01000111">
    <property type="protein sequence ID" value="HIW96710.1"/>
    <property type="molecule type" value="Genomic_DNA"/>
</dbReference>
<dbReference type="PANTHER" id="PTHR43479">
    <property type="entry name" value="ACREF/ENVCD OPERON REPRESSOR-RELATED"/>
    <property type="match status" value="1"/>
</dbReference>
<dbReference type="GO" id="GO:0003677">
    <property type="term" value="F:DNA binding"/>
    <property type="evidence" value="ECO:0007669"/>
    <property type="project" value="UniProtKB-UniRule"/>
</dbReference>
<sequence>MSDQPTPELGLRERKRRETRLRIEDEATRLFLEAPFADVTVEDICQAVDISRRTFFNYFTSKDHVAVGKLPQPLTDEQYHQIEGLDVPENSSLAAEVLSIVANHRVRQEGCDSAGTSVDPALAQRIANRRVEILNSNPDLALAKLASYEKVRARLGAALTANLHTHPANRVAADRCSAEEEALMIVTAVTTVLWSGAHMGQLRGQPDFSVDALTTGYEVISRIFGTLPDTLTVNPCNEGGTQ</sequence>
<dbReference type="InterPro" id="IPR009057">
    <property type="entry name" value="Homeodomain-like_sf"/>
</dbReference>
<evidence type="ECO:0000313" key="4">
    <source>
        <dbReference type="EMBL" id="HIW96710.1"/>
    </source>
</evidence>
<evidence type="ECO:0000259" key="3">
    <source>
        <dbReference type="PROSITE" id="PS50977"/>
    </source>
</evidence>
<accession>A0A9D1S031</accession>
<feature type="domain" description="HTH tetR-type" evidence="3">
    <location>
        <begin position="17"/>
        <end position="77"/>
    </location>
</feature>
<reference evidence="4" key="2">
    <citation type="submission" date="2021-04" db="EMBL/GenBank/DDBJ databases">
        <authorList>
            <person name="Gilroy R."/>
        </authorList>
    </citation>
    <scope>NUCLEOTIDE SEQUENCE</scope>
    <source>
        <strain evidence="4">4376</strain>
    </source>
</reference>